<dbReference type="InterPro" id="IPR054120">
    <property type="entry name" value="PBPA_dimer"/>
</dbReference>
<dbReference type="Pfam" id="PF21922">
    <property type="entry name" value="PBP_dimer_2"/>
    <property type="match status" value="1"/>
</dbReference>
<protein>
    <submittedName>
        <fullName evidence="5">Penicillin-binding protein 2</fullName>
    </submittedName>
</protein>
<dbReference type="GO" id="GO:0008658">
    <property type="term" value="F:penicillin binding"/>
    <property type="evidence" value="ECO:0007669"/>
    <property type="project" value="InterPro"/>
</dbReference>
<dbReference type="SUPFAM" id="SSF56601">
    <property type="entry name" value="beta-lactamase/transpeptidase-like"/>
    <property type="match status" value="1"/>
</dbReference>
<accession>A0A413YXV9</accession>
<evidence type="ECO:0000256" key="2">
    <source>
        <dbReference type="SAM" id="Phobius"/>
    </source>
</evidence>
<dbReference type="InterPro" id="IPR001460">
    <property type="entry name" value="PCN-bd_Tpept"/>
</dbReference>
<dbReference type="InterPro" id="IPR050515">
    <property type="entry name" value="Beta-lactam/transpept"/>
</dbReference>
<gene>
    <name evidence="5" type="ORF">DW858_05545</name>
</gene>
<keyword evidence="2" id="KW-1133">Transmembrane helix</keyword>
<reference evidence="5 6" key="1">
    <citation type="submission" date="2018-08" db="EMBL/GenBank/DDBJ databases">
        <title>A genome reference for cultivated species of the human gut microbiota.</title>
        <authorList>
            <person name="Zou Y."/>
            <person name="Xue W."/>
            <person name="Luo G."/>
        </authorList>
    </citation>
    <scope>NUCLEOTIDE SEQUENCE [LARGE SCALE GENOMIC DNA]</scope>
    <source>
        <strain evidence="5 6">AM37-3BH</strain>
    </source>
</reference>
<evidence type="ECO:0000259" key="3">
    <source>
        <dbReference type="Pfam" id="PF00905"/>
    </source>
</evidence>
<name>A0A413YXV9_9FIRM</name>
<proteinExistence type="predicted"/>
<dbReference type="InterPro" id="IPR012338">
    <property type="entry name" value="Beta-lactam/transpept-like"/>
</dbReference>
<dbReference type="EMBL" id="QSHM01000004">
    <property type="protein sequence ID" value="RHC13932.1"/>
    <property type="molecule type" value="Genomic_DNA"/>
</dbReference>
<feature type="domain" description="Penicillin-binding protein transpeptidase" evidence="3">
    <location>
        <begin position="188"/>
        <end position="496"/>
    </location>
</feature>
<dbReference type="Gene3D" id="3.90.1310.10">
    <property type="entry name" value="Penicillin-binding protein 2a (Domain 2)"/>
    <property type="match status" value="1"/>
</dbReference>
<dbReference type="Proteomes" id="UP000285844">
    <property type="component" value="Unassembled WGS sequence"/>
</dbReference>
<dbReference type="PANTHER" id="PTHR30627:SF24">
    <property type="entry name" value="PENICILLIN-BINDING PROTEIN 4B"/>
    <property type="match status" value="1"/>
</dbReference>
<dbReference type="Gene3D" id="3.40.710.10">
    <property type="entry name" value="DD-peptidase/beta-lactamase superfamily"/>
    <property type="match status" value="1"/>
</dbReference>
<feature type="transmembrane region" description="Helical" evidence="2">
    <location>
        <begin position="41"/>
        <end position="62"/>
    </location>
</feature>
<feature type="region of interest" description="Disordered" evidence="1">
    <location>
        <begin position="1"/>
        <end position="22"/>
    </location>
</feature>
<sequence length="503" mass="55094">MKVTGKMAENKKQDRRRKKQNIQSDIVDNEKKNLRNKETNIIAFFFVGLFLATIVYLCIFNVKDAGTIVNNPYNKRVDNQESKVVRGDILADDGDVLATTLTDEDGNETRYYPYDNLFCHSVGFTSLTGMKTGIEQSQNYFLLSETDNVLDQIGNDLSGGKAKGHNVTTTLNVELTKAAYKALGNNKGAVIAMEPATGKILAMVSNPSFDANAVNTDYDEWITYDSADSVLLNRATQGLYPPGSTFKIITALAYIRQNQNDYYNYSYNCDGQAYISGGTTIACFDHTAHGYQDLRKAFANSCNSAFSTIGAGLNKTSFMNLCSTLLFNSNLPVGFEYSKSTMAVTQDSSISEMQETGIGQGRTMMTPLHNMMIAASVANDGVMMTPYIVDSISDSEGRTVVKNKPAEEGTVMSAEEAEYLTECMREVITSGTGNSMKYSSYEAAGKTGSAQYDDSDRYHSWFTGFAPYDNPQIAVCVILEGGYSGVSSAQVVAKAVFDTYFGY</sequence>
<feature type="domain" description="Penicillin binding protein A dimerisation" evidence="4">
    <location>
        <begin position="86"/>
        <end position="167"/>
    </location>
</feature>
<dbReference type="AlphaFoldDB" id="A0A413YXV9"/>
<evidence type="ECO:0000313" key="6">
    <source>
        <dbReference type="Proteomes" id="UP000285844"/>
    </source>
</evidence>
<evidence type="ECO:0000313" key="5">
    <source>
        <dbReference type="EMBL" id="RHC13932.1"/>
    </source>
</evidence>
<keyword evidence="2" id="KW-0812">Transmembrane</keyword>
<dbReference type="PANTHER" id="PTHR30627">
    <property type="entry name" value="PEPTIDOGLYCAN D,D-TRANSPEPTIDASE"/>
    <property type="match status" value="1"/>
</dbReference>
<dbReference type="GO" id="GO:0071972">
    <property type="term" value="F:peptidoglycan L,D-transpeptidase activity"/>
    <property type="evidence" value="ECO:0007669"/>
    <property type="project" value="TreeGrafter"/>
</dbReference>
<comment type="caution">
    <text evidence="5">The sequence shown here is derived from an EMBL/GenBank/DDBJ whole genome shotgun (WGS) entry which is preliminary data.</text>
</comment>
<evidence type="ECO:0000256" key="1">
    <source>
        <dbReference type="SAM" id="MobiDB-lite"/>
    </source>
</evidence>
<evidence type="ECO:0000259" key="4">
    <source>
        <dbReference type="Pfam" id="PF21922"/>
    </source>
</evidence>
<organism evidence="5 6">
    <name type="scientific">Lachnospira eligens</name>
    <dbReference type="NCBI Taxonomy" id="39485"/>
    <lineage>
        <taxon>Bacteria</taxon>
        <taxon>Bacillati</taxon>
        <taxon>Bacillota</taxon>
        <taxon>Clostridia</taxon>
        <taxon>Lachnospirales</taxon>
        <taxon>Lachnospiraceae</taxon>
        <taxon>Lachnospira</taxon>
    </lineage>
</organism>
<dbReference type="GO" id="GO:0005886">
    <property type="term" value="C:plasma membrane"/>
    <property type="evidence" value="ECO:0007669"/>
    <property type="project" value="TreeGrafter"/>
</dbReference>
<keyword evidence="2" id="KW-0472">Membrane</keyword>
<dbReference type="GO" id="GO:0071555">
    <property type="term" value="P:cell wall organization"/>
    <property type="evidence" value="ECO:0007669"/>
    <property type="project" value="TreeGrafter"/>
</dbReference>
<dbReference type="Pfam" id="PF00905">
    <property type="entry name" value="Transpeptidase"/>
    <property type="match status" value="1"/>
</dbReference>